<evidence type="ECO:0000313" key="3">
    <source>
        <dbReference type="EMBL" id="SUU34585.1"/>
    </source>
</evidence>
<sequence>MPINFTQIFQDSWNFMRNQPKLTIQFIMLFFISSLATSLLIPNGALPTNLTVSEQTGTNELQALLTQTDTTHNLATLIQMVITMFLSAWGTITIHRLSQRANPALNQTFTVALKRFAGVLLINILTTALIAIGLLKASIAILTNTPPSIISMISIVFGVFIFIRLCLASVHYMITPLSLKIALVESWQAGIKQIFPLFIYCVIIYFALPLLIKNLAMISSNMIFGIIIMFLIAIFNMFSLIFTYRFYTLFMPKKMS</sequence>
<reference evidence="3 5" key="2">
    <citation type="submission" date="2018-06" db="EMBL/GenBank/DDBJ databases">
        <authorList>
            <consortium name="Pathogen Informatics"/>
            <person name="Doyle S."/>
        </authorList>
    </citation>
    <scope>NUCLEOTIDE SEQUENCE [LARGE SCALE GENOMIC DNA]</scope>
    <source>
        <strain evidence="3 5">NCTC10851</strain>
    </source>
</reference>
<protein>
    <recommendedName>
        <fullName evidence="6">Beta-methylgalactoside transporter inner membrane component</fullName>
    </recommendedName>
</protein>
<keyword evidence="4" id="KW-1185">Reference proteome</keyword>
<dbReference type="OrthoDB" id="5689171at2"/>
<feature type="transmembrane region" description="Helical" evidence="1">
    <location>
        <begin position="74"/>
        <end position="95"/>
    </location>
</feature>
<proteinExistence type="predicted"/>
<dbReference type="AlphaFoldDB" id="A0A263HEN3"/>
<dbReference type="InParanoid" id="A0A263HEN3"/>
<feature type="transmembrane region" description="Helical" evidence="1">
    <location>
        <begin position="224"/>
        <end position="247"/>
    </location>
</feature>
<feature type="transmembrane region" description="Helical" evidence="1">
    <location>
        <begin position="194"/>
        <end position="212"/>
    </location>
</feature>
<dbReference type="Proteomes" id="UP000254507">
    <property type="component" value="Unassembled WGS sequence"/>
</dbReference>
<dbReference type="RefSeq" id="WP_094945505.1">
    <property type="nucleotide sequence ID" value="NZ_JBMHIA010000031.1"/>
</dbReference>
<dbReference type="EMBL" id="NLFK01000001">
    <property type="protein sequence ID" value="OZN25874.1"/>
    <property type="molecule type" value="Genomic_DNA"/>
</dbReference>
<gene>
    <name evidence="2" type="ORF">CFY87_01310</name>
    <name evidence="3" type="ORF">NCTC10851_00448</name>
</gene>
<evidence type="ECO:0000313" key="5">
    <source>
        <dbReference type="Proteomes" id="UP000254507"/>
    </source>
</evidence>
<evidence type="ECO:0000313" key="4">
    <source>
        <dbReference type="Proteomes" id="UP000215738"/>
    </source>
</evidence>
<reference evidence="2 4" key="1">
    <citation type="submission" date="2017-07" db="EMBL/GenBank/DDBJ databases">
        <title>Virulence factors identified in Actinobacillus seminis.</title>
        <authorList>
            <person name="Negrete-Abascal E."/>
            <person name="Vaca-Pacheco S."/>
            <person name="Montes-Garcia F."/>
            <person name="Leyto-Gil A.M."/>
            <person name="Fragoso-Garcia E."/>
            <person name="Carvente-Garcia R."/>
            <person name="Perez-Agueros S."/>
            <person name="Castelan-Sanchez H.G."/>
            <person name="Garcia-Molina A."/>
            <person name="Villamar T.E."/>
            <person name="Vazquez-Cruz C."/>
        </authorList>
    </citation>
    <scope>NUCLEOTIDE SEQUENCE [LARGE SCALE GENOMIC DNA]</scope>
    <source>
        <strain evidence="2 4">ATCC 15768</strain>
    </source>
</reference>
<evidence type="ECO:0008006" key="6">
    <source>
        <dbReference type="Google" id="ProtNLM"/>
    </source>
</evidence>
<feature type="transmembrane region" description="Helical" evidence="1">
    <location>
        <begin position="22"/>
        <end position="41"/>
    </location>
</feature>
<accession>A0A263HEN3</accession>
<feature type="transmembrane region" description="Helical" evidence="1">
    <location>
        <begin position="116"/>
        <end position="143"/>
    </location>
</feature>
<dbReference type="Proteomes" id="UP000215738">
    <property type="component" value="Unassembled WGS sequence"/>
</dbReference>
<keyword evidence="1" id="KW-0812">Transmembrane</keyword>
<feature type="transmembrane region" description="Helical" evidence="1">
    <location>
        <begin position="149"/>
        <end position="174"/>
    </location>
</feature>
<organism evidence="3 5">
    <name type="scientific">Actinobacillus seminis</name>
    <dbReference type="NCBI Taxonomy" id="722"/>
    <lineage>
        <taxon>Bacteria</taxon>
        <taxon>Pseudomonadati</taxon>
        <taxon>Pseudomonadota</taxon>
        <taxon>Gammaproteobacteria</taxon>
        <taxon>Pasteurellales</taxon>
        <taxon>Pasteurellaceae</taxon>
        <taxon>Actinobacillus</taxon>
    </lineage>
</organism>
<dbReference type="EMBL" id="UFSB01000001">
    <property type="protein sequence ID" value="SUU34585.1"/>
    <property type="molecule type" value="Genomic_DNA"/>
</dbReference>
<evidence type="ECO:0000313" key="2">
    <source>
        <dbReference type="EMBL" id="OZN25874.1"/>
    </source>
</evidence>
<evidence type="ECO:0000256" key="1">
    <source>
        <dbReference type="SAM" id="Phobius"/>
    </source>
</evidence>
<keyword evidence="1" id="KW-0472">Membrane</keyword>
<keyword evidence="1" id="KW-1133">Transmembrane helix</keyword>
<name>A0A263HEN3_9PAST</name>